<sequence>MDPTLFLATVQRRLEARRPTRTAPRVVNGPTLLTGLAKCDCCTTEQGERAGMMLRTGKSGQYRYLVCANRATKSVFACTAPELRMEQVDELVLSEVERRVLAPHRVKALLAKLFERRDKDRQSTETELQRQREALKRAESGLRNMFAAIADAPDLIRIDDPLTREQIGLLNRQRAELSASIPALQDRLRSGPVAISDAQIATFSTQMRQRLRHADPAFRRQWLHLFVDEVIVGRTEITISGQNDALLKGVTGKPDFFGPVVPSFDREWRARRDSNSRHPDSKSWFLSEQR</sequence>
<reference evidence="5" key="1">
    <citation type="submission" date="2022-05" db="EMBL/GenBank/DDBJ databases">
        <authorList>
            <person name="Pankratov T."/>
        </authorList>
    </citation>
    <scope>NUCLEOTIDE SEQUENCE</scope>
    <source>
        <strain evidence="5">BP6-180914</strain>
    </source>
</reference>
<keyword evidence="6" id="KW-1185">Reference proteome</keyword>
<dbReference type="InterPro" id="IPR050639">
    <property type="entry name" value="SSR_resolvase"/>
</dbReference>
<evidence type="ECO:0000313" key="6">
    <source>
        <dbReference type="Proteomes" id="UP001165667"/>
    </source>
</evidence>
<feature type="compositionally biased region" description="Basic and acidic residues" evidence="3">
    <location>
        <begin position="269"/>
        <end position="281"/>
    </location>
</feature>
<evidence type="ECO:0000259" key="4">
    <source>
        <dbReference type="Pfam" id="PF13408"/>
    </source>
</evidence>
<dbReference type="Proteomes" id="UP001165667">
    <property type="component" value="Unassembled WGS sequence"/>
</dbReference>
<dbReference type="PANTHER" id="PTHR30461:SF2">
    <property type="entry name" value="SERINE RECOMBINASE PINE-RELATED"/>
    <property type="match status" value="1"/>
</dbReference>
<evidence type="ECO:0000256" key="3">
    <source>
        <dbReference type="SAM" id="MobiDB-lite"/>
    </source>
</evidence>
<name>A0AA41YTX9_9HYPH</name>
<dbReference type="RefSeq" id="WP_282583302.1">
    <property type="nucleotide sequence ID" value="NZ_JAMOIM010000001.1"/>
</dbReference>
<dbReference type="InterPro" id="IPR025827">
    <property type="entry name" value="Zn_ribbon_recom_dom"/>
</dbReference>
<keyword evidence="1" id="KW-0238">DNA-binding</keyword>
<feature type="region of interest" description="Disordered" evidence="3">
    <location>
        <begin position="269"/>
        <end position="290"/>
    </location>
</feature>
<dbReference type="Pfam" id="PF13408">
    <property type="entry name" value="Zn_ribbon_recom"/>
    <property type="match status" value="1"/>
</dbReference>
<evidence type="ECO:0000313" key="5">
    <source>
        <dbReference type="EMBL" id="MCW6506967.1"/>
    </source>
</evidence>
<feature type="domain" description="Recombinase zinc beta ribbon" evidence="4">
    <location>
        <begin position="32"/>
        <end position="96"/>
    </location>
</feature>
<gene>
    <name evidence="5" type="ORF">M8523_02905</name>
</gene>
<dbReference type="EMBL" id="JAMOIM010000001">
    <property type="protein sequence ID" value="MCW6506967.1"/>
    <property type="molecule type" value="Genomic_DNA"/>
</dbReference>
<evidence type="ECO:0000256" key="2">
    <source>
        <dbReference type="ARBA" id="ARBA00023172"/>
    </source>
</evidence>
<dbReference type="AlphaFoldDB" id="A0AA41YTX9"/>
<proteinExistence type="predicted"/>
<protein>
    <submittedName>
        <fullName evidence="5">Zinc ribbon domain-containing protein</fullName>
    </submittedName>
</protein>
<keyword evidence="2" id="KW-0233">DNA recombination</keyword>
<dbReference type="GO" id="GO:0000150">
    <property type="term" value="F:DNA strand exchange activity"/>
    <property type="evidence" value="ECO:0007669"/>
    <property type="project" value="TreeGrafter"/>
</dbReference>
<accession>A0AA41YTX9</accession>
<dbReference type="GO" id="GO:0003677">
    <property type="term" value="F:DNA binding"/>
    <property type="evidence" value="ECO:0007669"/>
    <property type="project" value="UniProtKB-KW"/>
</dbReference>
<evidence type="ECO:0000256" key="1">
    <source>
        <dbReference type="ARBA" id="ARBA00023125"/>
    </source>
</evidence>
<organism evidence="5 6">
    <name type="scientific">Lichenifustis flavocetrariae</name>
    <dbReference type="NCBI Taxonomy" id="2949735"/>
    <lineage>
        <taxon>Bacteria</taxon>
        <taxon>Pseudomonadati</taxon>
        <taxon>Pseudomonadota</taxon>
        <taxon>Alphaproteobacteria</taxon>
        <taxon>Hyphomicrobiales</taxon>
        <taxon>Lichenihabitantaceae</taxon>
        <taxon>Lichenifustis</taxon>
    </lineage>
</organism>
<dbReference type="PANTHER" id="PTHR30461">
    <property type="entry name" value="DNA-INVERTASE FROM LAMBDOID PROPHAGE"/>
    <property type="match status" value="1"/>
</dbReference>
<comment type="caution">
    <text evidence="5">The sequence shown here is derived from an EMBL/GenBank/DDBJ whole genome shotgun (WGS) entry which is preliminary data.</text>
</comment>